<dbReference type="RefSeq" id="WP_093793388.1">
    <property type="nucleotide sequence ID" value="NZ_CP155571.1"/>
</dbReference>
<protein>
    <submittedName>
        <fullName evidence="1">Uncharacterized protein</fullName>
    </submittedName>
</protein>
<gene>
    <name evidence="1" type="ORF">SPACI_055140</name>
</gene>
<name>A0ABZ3JAE8_SPOA4</name>
<organism evidence="1 2">
    <name type="scientific">Sporomusa acidovorans (strain ATCC 49682 / DSM 3132 / Mol)</name>
    <dbReference type="NCBI Taxonomy" id="1123286"/>
    <lineage>
        <taxon>Bacteria</taxon>
        <taxon>Bacillati</taxon>
        <taxon>Bacillota</taxon>
        <taxon>Negativicutes</taxon>
        <taxon>Selenomonadales</taxon>
        <taxon>Sporomusaceae</taxon>
        <taxon>Sporomusa</taxon>
    </lineage>
</organism>
<accession>A0ABZ3JAE8</accession>
<keyword evidence="2" id="KW-1185">Reference proteome</keyword>
<dbReference type="Proteomes" id="UP000216052">
    <property type="component" value="Chromosome"/>
</dbReference>
<sequence>MNVKTGMEIVRSHQEYVDKINELNGALHKLDEFGYTKTVLKEELAKLTTALQTLENTRFQSLEPVVITTSLLGGR</sequence>
<dbReference type="EMBL" id="CP155571">
    <property type="protein sequence ID" value="XFO75394.1"/>
    <property type="molecule type" value="Genomic_DNA"/>
</dbReference>
<evidence type="ECO:0000313" key="1">
    <source>
        <dbReference type="EMBL" id="XFO75394.1"/>
    </source>
</evidence>
<evidence type="ECO:0000313" key="2">
    <source>
        <dbReference type="Proteomes" id="UP000216052"/>
    </source>
</evidence>
<reference evidence="1" key="1">
    <citation type="submission" date="2024-05" db="EMBL/GenBank/DDBJ databases">
        <title>Isolation and characterization of Sporomusa carbonis sp. nov., a carboxydotrophic hydrogenogen in the genus of Sporomusa isolated from a charcoal burning pile.</title>
        <authorList>
            <person name="Boeer T."/>
            <person name="Rosenbaum F."/>
            <person name="Eysell L."/>
            <person name="Mueller V."/>
            <person name="Daniel R."/>
            <person name="Poehlein A."/>
        </authorList>
    </citation>
    <scope>NUCLEOTIDE SEQUENCE [LARGE SCALE GENOMIC DNA]</scope>
    <source>
        <strain evidence="1">DSM 3132</strain>
    </source>
</reference>
<proteinExistence type="predicted"/>